<accession>A0AAV4N006</accession>
<organism evidence="2 3">
    <name type="scientific">Caerostris darwini</name>
    <dbReference type="NCBI Taxonomy" id="1538125"/>
    <lineage>
        <taxon>Eukaryota</taxon>
        <taxon>Metazoa</taxon>
        <taxon>Ecdysozoa</taxon>
        <taxon>Arthropoda</taxon>
        <taxon>Chelicerata</taxon>
        <taxon>Arachnida</taxon>
        <taxon>Araneae</taxon>
        <taxon>Araneomorphae</taxon>
        <taxon>Entelegynae</taxon>
        <taxon>Araneoidea</taxon>
        <taxon>Araneidae</taxon>
        <taxon>Caerostris</taxon>
    </lineage>
</organism>
<sequence>MIVASQNTYIAQLEGRIQKMEKNLAAKASTEQALLTEAVARELEKSKVNNTDKQNEKIPAKVQMDTHTAKPSFASVAKTATINKKTTASKSKQQLVATIKPIDEKNTSLQTKAFIQINVDITRTKIAVKRVSPINQGGIIIETTTDQDLNKLLHELENNPSIKDQFKMRKPVKRNPQFICFGVSEEVMVKKSLQIICDNIEDCGNIKIVHSYKSQRGRSWIFEASTNAYKLLQEKRKVNIGWERVSIREYLRVGHLLKLRQFRAQMARLEK</sequence>
<protein>
    <submittedName>
        <fullName evidence="2">Uncharacterized protein</fullName>
    </submittedName>
</protein>
<gene>
    <name evidence="2" type="primary">AVEN_19945_1</name>
    <name evidence="2" type="ORF">CDAR_276571</name>
</gene>
<dbReference type="Proteomes" id="UP001054837">
    <property type="component" value="Unassembled WGS sequence"/>
</dbReference>
<keyword evidence="1" id="KW-0175">Coiled coil</keyword>
<proteinExistence type="predicted"/>
<keyword evidence="3" id="KW-1185">Reference proteome</keyword>
<dbReference type="AlphaFoldDB" id="A0AAV4N006"/>
<reference evidence="2 3" key="1">
    <citation type="submission" date="2021-06" db="EMBL/GenBank/DDBJ databases">
        <title>Caerostris darwini draft genome.</title>
        <authorList>
            <person name="Kono N."/>
            <person name="Arakawa K."/>
        </authorList>
    </citation>
    <scope>NUCLEOTIDE SEQUENCE [LARGE SCALE GENOMIC DNA]</scope>
</reference>
<comment type="caution">
    <text evidence="2">The sequence shown here is derived from an EMBL/GenBank/DDBJ whole genome shotgun (WGS) entry which is preliminary data.</text>
</comment>
<dbReference type="EMBL" id="BPLQ01001003">
    <property type="protein sequence ID" value="GIX77328.1"/>
    <property type="molecule type" value="Genomic_DNA"/>
</dbReference>
<evidence type="ECO:0000313" key="2">
    <source>
        <dbReference type="EMBL" id="GIX77328.1"/>
    </source>
</evidence>
<name>A0AAV4N006_9ARAC</name>
<evidence type="ECO:0000256" key="1">
    <source>
        <dbReference type="SAM" id="Coils"/>
    </source>
</evidence>
<evidence type="ECO:0000313" key="3">
    <source>
        <dbReference type="Proteomes" id="UP001054837"/>
    </source>
</evidence>
<feature type="coiled-coil region" evidence="1">
    <location>
        <begin position="3"/>
        <end position="30"/>
    </location>
</feature>